<dbReference type="OrthoDB" id="9801783at2"/>
<gene>
    <name evidence="4" type="primary">pdxA</name>
    <name evidence="4" type="ORF">D7Z94_03630</name>
</gene>
<keyword evidence="2 4" id="KW-0560">Oxidoreductase</keyword>
<dbReference type="SUPFAM" id="SSF53659">
    <property type="entry name" value="Isocitrate/Isopropylmalate dehydrogenase-like"/>
    <property type="match status" value="1"/>
</dbReference>
<keyword evidence="1" id="KW-0479">Metal-binding</keyword>
<organism evidence="4 5">
    <name type="scientific">Ulvibacterium marinum</name>
    <dbReference type="NCBI Taxonomy" id="2419782"/>
    <lineage>
        <taxon>Bacteria</taxon>
        <taxon>Pseudomonadati</taxon>
        <taxon>Bacteroidota</taxon>
        <taxon>Flavobacteriia</taxon>
        <taxon>Flavobacteriales</taxon>
        <taxon>Flavobacteriaceae</taxon>
        <taxon>Ulvibacterium</taxon>
    </lineage>
</organism>
<name>A0A3B0CHH9_9FLAO</name>
<dbReference type="GO" id="GO:0050570">
    <property type="term" value="F:4-hydroxythreonine-4-phosphate dehydrogenase activity"/>
    <property type="evidence" value="ECO:0007669"/>
    <property type="project" value="UniProtKB-EC"/>
</dbReference>
<reference evidence="4 5" key="1">
    <citation type="submission" date="2018-10" db="EMBL/GenBank/DDBJ databases">
        <title>Ulvibacterium marinum gen. nov., sp. nov., a novel marine bacterium of the family Flavobacteriaceae, isolated from a culture of the green alga Ulva prolifera.</title>
        <authorList>
            <person name="Zhang Z."/>
        </authorList>
    </citation>
    <scope>NUCLEOTIDE SEQUENCE [LARGE SCALE GENOMIC DNA]</scope>
    <source>
        <strain evidence="4 5">CCMM003</strain>
    </source>
</reference>
<dbReference type="Pfam" id="PF04166">
    <property type="entry name" value="PdxA"/>
    <property type="match status" value="1"/>
</dbReference>
<dbReference type="InterPro" id="IPR005255">
    <property type="entry name" value="PdxA_fam"/>
</dbReference>
<dbReference type="Proteomes" id="UP000276603">
    <property type="component" value="Unassembled WGS sequence"/>
</dbReference>
<keyword evidence="5" id="KW-1185">Reference proteome</keyword>
<dbReference type="EMBL" id="RBCJ01000001">
    <property type="protein sequence ID" value="RKN82946.1"/>
    <property type="molecule type" value="Genomic_DNA"/>
</dbReference>
<dbReference type="RefSeq" id="WP_120710153.1">
    <property type="nucleotide sequence ID" value="NZ_RBCJ01000001.1"/>
</dbReference>
<dbReference type="EC" id="1.1.1.262" evidence="4"/>
<comment type="caution">
    <text evidence="4">The sequence shown here is derived from an EMBL/GenBank/DDBJ whole genome shotgun (WGS) entry which is preliminary data.</text>
</comment>
<dbReference type="AlphaFoldDB" id="A0A3B0CHH9"/>
<dbReference type="GO" id="GO:0051287">
    <property type="term" value="F:NAD binding"/>
    <property type="evidence" value="ECO:0007669"/>
    <property type="project" value="InterPro"/>
</dbReference>
<dbReference type="PANTHER" id="PTHR30004">
    <property type="entry name" value="4-HYDROXYTHREONINE-4-PHOSPHATE DEHYDROGENASE"/>
    <property type="match status" value="1"/>
</dbReference>
<dbReference type="GO" id="GO:0046872">
    <property type="term" value="F:metal ion binding"/>
    <property type="evidence" value="ECO:0007669"/>
    <property type="project" value="UniProtKB-KW"/>
</dbReference>
<accession>A0A3B0CHH9</accession>
<evidence type="ECO:0000256" key="3">
    <source>
        <dbReference type="ARBA" id="ARBA00023027"/>
    </source>
</evidence>
<evidence type="ECO:0000313" key="4">
    <source>
        <dbReference type="EMBL" id="RKN82946.1"/>
    </source>
</evidence>
<dbReference type="NCBIfam" id="TIGR00557">
    <property type="entry name" value="pdxA"/>
    <property type="match status" value="1"/>
</dbReference>
<protein>
    <submittedName>
        <fullName evidence="4">4-hydroxythreonine-4-phosphate dehydrogenase PdxA</fullName>
        <ecNumber evidence="4">1.1.1.262</ecNumber>
    </submittedName>
</protein>
<evidence type="ECO:0000313" key="5">
    <source>
        <dbReference type="Proteomes" id="UP000276603"/>
    </source>
</evidence>
<dbReference type="PANTHER" id="PTHR30004:SF6">
    <property type="entry name" value="D-THREONATE 4-PHOSPHATE DEHYDROGENASE"/>
    <property type="match status" value="1"/>
</dbReference>
<evidence type="ECO:0000256" key="1">
    <source>
        <dbReference type="ARBA" id="ARBA00022723"/>
    </source>
</evidence>
<proteinExistence type="predicted"/>
<sequence length="348" mass="38665">MQENRKIRLGISIGDLNGIGCEVVLKTFEDSRMLDFCTPVIFASNKTISFQKNALGITIKYHGIHEASKIIDGKINVVNIWKEIPKIEFGKETEEAGKYALKSLRAAVKALKEENIDTLVTAPINKNNIQSEDFKFPGHTDYLAQELEGESLMFMVTDTLKVGLLTDHVAVKDAPMAINPILVRTKVRTIEKSLQMDFGIRKPKIALLGINPHSGDNGVIGKEDDEVLKPVIKEMSDSGHLIFGPYSADSFFGSDSYKNFDAVLAAYHDQGLIPFKTLSFGKGVNYTAGLSKIRTSPDHGTAYEIAGKGKADHSSFKEAVFTALQIFKNRTEFRELNENPLQKQKVRR</sequence>
<keyword evidence="3" id="KW-0520">NAD</keyword>
<dbReference type="Gene3D" id="3.40.718.10">
    <property type="entry name" value="Isopropylmalate Dehydrogenase"/>
    <property type="match status" value="1"/>
</dbReference>
<evidence type="ECO:0000256" key="2">
    <source>
        <dbReference type="ARBA" id="ARBA00023002"/>
    </source>
</evidence>